<dbReference type="InterPro" id="IPR002937">
    <property type="entry name" value="Amino_oxidase"/>
</dbReference>
<keyword evidence="8" id="KW-1185">Reference proteome</keyword>
<dbReference type="InterPro" id="IPR001613">
    <property type="entry name" value="Flavin_amine_oxidase"/>
</dbReference>
<dbReference type="SUPFAM" id="SSF54373">
    <property type="entry name" value="FAD-linked reductases, C-terminal domain"/>
    <property type="match status" value="1"/>
</dbReference>
<dbReference type="Proteomes" id="UP001345691">
    <property type="component" value="Unassembled WGS sequence"/>
</dbReference>
<evidence type="ECO:0000313" key="7">
    <source>
        <dbReference type="EMBL" id="KAK5058080.1"/>
    </source>
</evidence>
<comment type="similarity">
    <text evidence="2 5">Belongs to the flavin monoamine oxidase family.</text>
</comment>
<dbReference type="PANTHER" id="PTHR43563:SF14">
    <property type="entry name" value="AMINE OXIDASE"/>
    <property type="match status" value="1"/>
</dbReference>
<keyword evidence="5" id="KW-0285">Flavoprotein</keyword>
<evidence type="ECO:0000256" key="5">
    <source>
        <dbReference type="RuleBase" id="RU362067"/>
    </source>
</evidence>
<feature type="domain" description="Amine oxidase" evidence="6">
    <location>
        <begin position="12"/>
        <end position="466"/>
    </location>
</feature>
<evidence type="ECO:0000256" key="3">
    <source>
        <dbReference type="ARBA" id="ARBA00023002"/>
    </source>
</evidence>
<evidence type="ECO:0000256" key="2">
    <source>
        <dbReference type="ARBA" id="ARBA00005995"/>
    </source>
</evidence>
<comment type="cofactor">
    <cofactor evidence="1 5">
        <name>FAD</name>
        <dbReference type="ChEBI" id="CHEBI:57692"/>
    </cofactor>
</comment>
<keyword evidence="3 5" id="KW-0560">Oxidoreductase</keyword>
<dbReference type="SUPFAM" id="SSF51905">
    <property type="entry name" value="FAD/NAD(P)-binding domain"/>
    <property type="match status" value="1"/>
</dbReference>
<comment type="caution">
    <text evidence="7">The sequence shown here is derived from an EMBL/GenBank/DDBJ whole genome shotgun (WGS) entry which is preliminary data.</text>
</comment>
<dbReference type="PANTHER" id="PTHR43563">
    <property type="entry name" value="AMINE OXIDASE"/>
    <property type="match status" value="1"/>
</dbReference>
<dbReference type="InterPro" id="IPR050703">
    <property type="entry name" value="Flavin_MAO"/>
</dbReference>
<dbReference type="Gene3D" id="3.50.50.60">
    <property type="entry name" value="FAD/NAD(P)-binding domain"/>
    <property type="match status" value="1"/>
</dbReference>
<evidence type="ECO:0000256" key="4">
    <source>
        <dbReference type="ARBA" id="ARBA00048448"/>
    </source>
</evidence>
<proteinExistence type="inferred from homology"/>
<comment type="catalytic activity">
    <reaction evidence="4">
        <text>a secondary aliphatic amine + O2 + H2O = a primary amine + an aldehyde + H2O2</text>
        <dbReference type="Rhea" id="RHEA:26414"/>
        <dbReference type="ChEBI" id="CHEBI:15377"/>
        <dbReference type="ChEBI" id="CHEBI:15379"/>
        <dbReference type="ChEBI" id="CHEBI:16240"/>
        <dbReference type="ChEBI" id="CHEBI:17478"/>
        <dbReference type="ChEBI" id="CHEBI:58855"/>
        <dbReference type="ChEBI" id="CHEBI:65296"/>
        <dbReference type="EC" id="1.4.3.4"/>
    </reaction>
</comment>
<evidence type="ECO:0000259" key="6">
    <source>
        <dbReference type="Pfam" id="PF01593"/>
    </source>
</evidence>
<keyword evidence="5" id="KW-0274">FAD</keyword>
<dbReference type="EMBL" id="JAVRRF010000015">
    <property type="protein sequence ID" value="KAK5058080.1"/>
    <property type="molecule type" value="Genomic_DNA"/>
</dbReference>
<dbReference type="Pfam" id="PF01593">
    <property type="entry name" value="Amino_oxidase"/>
    <property type="match status" value="1"/>
</dbReference>
<dbReference type="InterPro" id="IPR036188">
    <property type="entry name" value="FAD/NAD-bd_sf"/>
</dbReference>
<organism evidence="7 8">
    <name type="scientific">Exophiala sideris</name>
    <dbReference type="NCBI Taxonomy" id="1016849"/>
    <lineage>
        <taxon>Eukaryota</taxon>
        <taxon>Fungi</taxon>
        <taxon>Dikarya</taxon>
        <taxon>Ascomycota</taxon>
        <taxon>Pezizomycotina</taxon>
        <taxon>Eurotiomycetes</taxon>
        <taxon>Chaetothyriomycetidae</taxon>
        <taxon>Chaetothyriales</taxon>
        <taxon>Herpotrichiellaceae</taxon>
        <taxon>Exophiala</taxon>
    </lineage>
</organism>
<protein>
    <recommendedName>
        <fullName evidence="5">Amine oxidase</fullName>
        <ecNumber evidence="5">1.4.3.-</ecNumber>
    </recommendedName>
</protein>
<sequence>MGVDIIVVGGGISGMSAAYEAHKTGKSVVVLEARDRVGGRTYTIDTESGGRSDVGGAWINEFTQPNITKLAREAGIPIVHQSIQGTAVIERTKNKIQTYEDHGTFELEESMPKEARLDEKRVVALLDDLCELVDVEEPWKCERAEEFDSISFLGWLNSVGALQATKDGMASFIRCLFALELNDVSFLYTLHYFVCGGGYESLASNDCRGGQFQRMREGSMRVSEYIVTKLPKDSVKLSSPVQAISQEGDFCTVVTRAGAIYTSAAVICTIPSPLYGTITWNPMLPIKKRCYGQRSYMGACTKVVLIYDRPWWREAGFSGLGMSLVGPIVQTMDTSDGEWKSSDPNLAPRQYSLSCFPMASFAIEYARLPEKERILSIKQHVARLFPSHAAEAMEPYQVLEQQWMNEEFSAGAPVPVLGCGALTAIGEEWRTPHGRVLFAGTEMATKWKGYMDGAVSAGQQAVADVLKMLPVKKALANGVNGTH</sequence>
<evidence type="ECO:0000256" key="1">
    <source>
        <dbReference type="ARBA" id="ARBA00001974"/>
    </source>
</evidence>
<name>A0ABR0J7K5_9EURO</name>
<reference evidence="7 8" key="1">
    <citation type="submission" date="2023-08" db="EMBL/GenBank/DDBJ databases">
        <title>Black Yeasts Isolated from many extreme environments.</title>
        <authorList>
            <person name="Coleine C."/>
            <person name="Stajich J.E."/>
            <person name="Selbmann L."/>
        </authorList>
    </citation>
    <scope>NUCLEOTIDE SEQUENCE [LARGE SCALE GENOMIC DNA]</scope>
    <source>
        <strain evidence="7 8">CCFEE 6328</strain>
    </source>
</reference>
<accession>A0ABR0J7K5</accession>
<evidence type="ECO:0000313" key="8">
    <source>
        <dbReference type="Proteomes" id="UP001345691"/>
    </source>
</evidence>
<dbReference type="PRINTS" id="PR00757">
    <property type="entry name" value="AMINEOXDASEF"/>
</dbReference>
<gene>
    <name evidence="7" type="ORF">LTR69_007077</name>
</gene>
<dbReference type="EC" id="1.4.3.-" evidence="5"/>